<evidence type="ECO:0000313" key="4">
    <source>
        <dbReference type="EMBL" id="SDA91945.1"/>
    </source>
</evidence>
<dbReference type="STRING" id="1165689.SAMN02927914_04587"/>
<dbReference type="GO" id="GO:0016757">
    <property type="term" value="F:glycosyltransferase activity"/>
    <property type="evidence" value="ECO:0007669"/>
    <property type="project" value="InterPro"/>
</dbReference>
<sequence>MVAVHMNGRDHPPSAADNATRRKRIVVVASLTRSLVNFRIELLKAMVAAGHDVITLAPDADEQAIAKLQEIGVTFRRIPMARAGTNPLADLRTLKALYRLMRRLAPDIVLAYTMKPIIYGGLAARLAGVPRRFALFTGFGFIFSGSMTGLRATVLRWLSIGLYRSALVGCEAVFAYNDADASDIRRHGMVSATTPVIMVPGSGVDLTLFAASRPPSGPPVFLLIARLLREKGIAEFAAAARILKTRYRTARFQILGPFDPSPLSISKAEMDEWTKEGAVEYLGETHDVGPYLTASTVFVLPSYYREGIPRSALEALSTGRPIITTNAPGCQETVIDGENGFRVEPRDVDALASAQRAFLEDEHLAAKMGANSRKLAEERFDVHKVNHTLLEAMGI</sequence>
<evidence type="ECO:0000256" key="1">
    <source>
        <dbReference type="SAM" id="Phobius"/>
    </source>
</evidence>
<dbReference type="AlphaFoldDB" id="A0A1G5ZBN6"/>
<organism evidence="4 5">
    <name type="scientific">Mesorhizobium qingshengii</name>
    <dbReference type="NCBI Taxonomy" id="1165689"/>
    <lineage>
        <taxon>Bacteria</taxon>
        <taxon>Pseudomonadati</taxon>
        <taxon>Pseudomonadota</taxon>
        <taxon>Alphaproteobacteria</taxon>
        <taxon>Hyphomicrobiales</taxon>
        <taxon>Phyllobacteriaceae</taxon>
        <taxon>Mesorhizobium</taxon>
    </lineage>
</organism>
<accession>A0A1G5ZBN6</accession>
<dbReference type="Pfam" id="PF13579">
    <property type="entry name" value="Glyco_trans_4_4"/>
    <property type="match status" value="1"/>
</dbReference>
<dbReference type="Proteomes" id="UP000198588">
    <property type="component" value="Unassembled WGS sequence"/>
</dbReference>
<dbReference type="EMBL" id="FMXM01000016">
    <property type="protein sequence ID" value="SDA91945.1"/>
    <property type="molecule type" value="Genomic_DNA"/>
</dbReference>
<protein>
    <submittedName>
        <fullName evidence="4">Glycosyltransferase involved in cell wall bisynthesis</fullName>
    </submittedName>
</protein>
<dbReference type="SUPFAM" id="SSF53756">
    <property type="entry name" value="UDP-Glycosyltransferase/glycogen phosphorylase"/>
    <property type="match status" value="1"/>
</dbReference>
<dbReference type="Gene3D" id="3.40.50.2000">
    <property type="entry name" value="Glycogen Phosphorylase B"/>
    <property type="match status" value="2"/>
</dbReference>
<keyword evidence="4" id="KW-0808">Transferase</keyword>
<evidence type="ECO:0000259" key="3">
    <source>
        <dbReference type="Pfam" id="PF13579"/>
    </source>
</evidence>
<evidence type="ECO:0000259" key="2">
    <source>
        <dbReference type="Pfam" id="PF00534"/>
    </source>
</evidence>
<keyword evidence="1" id="KW-1133">Transmembrane helix</keyword>
<feature type="transmembrane region" description="Helical" evidence="1">
    <location>
        <begin position="133"/>
        <end position="154"/>
    </location>
</feature>
<gene>
    <name evidence="4" type="ORF">SAMN02927914_04587</name>
</gene>
<dbReference type="InterPro" id="IPR028098">
    <property type="entry name" value="Glyco_trans_4-like_N"/>
</dbReference>
<keyword evidence="1" id="KW-0812">Transmembrane</keyword>
<dbReference type="PANTHER" id="PTHR12526">
    <property type="entry name" value="GLYCOSYLTRANSFERASE"/>
    <property type="match status" value="1"/>
</dbReference>
<name>A0A1G5ZBN6_9HYPH</name>
<proteinExistence type="predicted"/>
<feature type="domain" description="Glycosyltransferase subfamily 4-like N-terminal" evidence="3">
    <location>
        <begin position="41"/>
        <end position="192"/>
    </location>
</feature>
<dbReference type="Pfam" id="PF00534">
    <property type="entry name" value="Glycos_transf_1"/>
    <property type="match status" value="1"/>
</dbReference>
<keyword evidence="1" id="KW-0472">Membrane</keyword>
<feature type="domain" description="Glycosyl transferase family 1" evidence="2">
    <location>
        <begin position="209"/>
        <end position="374"/>
    </location>
</feature>
<dbReference type="PANTHER" id="PTHR12526:SF638">
    <property type="entry name" value="SPORE COAT PROTEIN SA"/>
    <property type="match status" value="1"/>
</dbReference>
<evidence type="ECO:0000313" key="5">
    <source>
        <dbReference type="Proteomes" id="UP000198588"/>
    </source>
</evidence>
<reference evidence="4 5" key="1">
    <citation type="submission" date="2016-10" db="EMBL/GenBank/DDBJ databases">
        <authorList>
            <person name="de Groot N.N."/>
        </authorList>
    </citation>
    <scope>NUCLEOTIDE SEQUENCE [LARGE SCALE GENOMIC DNA]</scope>
    <source>
        <strain evidence="4 5">CGMCC 1.12097</strain>
    </source>
</reference>
<dbReference type="InterPro" id="IPR001296">
    <property type="entry name" value="Glyco_trans_1"/>
</dbReference>
<dbReference type="CDD" id="cd03808">
    <property type="entry name" value="GT4_CapM-like"/>
    <property type="match status" value="1"/>
</dbReference>